<organism evidence="3 4">
    <name type="scientific">Ophiobolus disseminans</name>
    <dbReference type="NCBI Taxonomy" id="1469910"/>
    <lineage>
        <taxon>Eukaryota</taxon>
        <taxon>Fungi</taxon>
        <taxon>Dikarya</taxon>
        <taxon>Ascomycota</taxon>
        <taxon>Pezizomycotina</taxon>
        <taxon>Dothideomycetes</taxon>
        <taxon>Pleosporomycetidae</taxon>
        <taxon>Pleosporales</taxon>
        <taxon>Pleosporineae</taxon>
        <taxon>Phaeosphaeriaceae</taxon>
        <taxon>Ophiobolus</taxon>
    </lineage>
</organism>
<evidence type="ECO:0000313" key="3">
    <source>
        <dbReference type="EMBL" id="KAF2832498.1"/>
    </source>
</evidence>
<dbReference type="EMBL" id="MU006217">
    <property type="protein sequence ID" value="KAF2832498.1"/>
    <property type="molecule type" value="Genomic_DNA"/>
</dbReference>
<sequence>MQMNSDTTTTQISTSKPGPSIVTIPVNSVGTPFEMSVTSIPASAAPSPAPRANKRFLPVTQPNYPRPWGPSIPTAHSLPFETAPAAPSPPQRSASLPSAQRNSPHPWAPGIPTADPFATKAVVSTTPWCAKQGASEISLAGSQFLWPGRQGEGVVTASPRTQASIAVEPYYPWGRGVPTNSVTNGRRQVDQVSPNSAVRELAETSTPSPTIHANRNNKSGRDIFLGFAGAIAITIVLALLGTLYFRCRRGPSKKGGKKEDVEMWPVGGAKDAE</sequence>
<evidence type="ECO:0000256" key="1">
    <source>
        <dbReference type="SAM" id="MobiDB-lite"/>
    </source>
</evidence>
<feature type="compositionally biased region" description="Polar residues" evidence="1">
    <location>
        <begin position="1"/>
        <end position="17"/>
    </location>
</feature>
<evidence type="ECO:0000313" key="4">
    <source>
        <dbReference type="Proteomes" id="UP000799424"/>
    </source>
</evidence>
<feature type="region of interest" description="Disordered" evidence="1">
    <location>
        <begin position="40"/>
        <end position="113"/>
    </location>
</feature>
<keyword evidence="4" id="KW-1185">Reference proteome</keyword>
<keyword evidence="2" id="KW-1133">Transmembrane helix</keyword>
<feature type="region of interest" description="Disordered" evidence="1">
    <location>
        <begin position="1"/>
        <end position="23"/>
    </location>
</feature>
<gene>
    <name evidence="3" type="ORF">CC86DRAFT_401266</name>
</gene>
<proteinExistence type="predicted"/>
<protein>
    <submittedName>
        <fullName evidence="3">Uncharacterized protein</fullName>
    </submittedName>
</protein>
<dbReference type="Proteomes" id="UP000799424">
    <property type="component" value="Unassembled WGS sequence"/>
</dbReference>
<keyword evidence="2" id="KW-0472">Membrane</keyword>
<feature type="transmembrane region" description="Helical" evidence="2">
    <location>
        <begin position="223"/>
        <end position="245"/>
    </location>
</feature>
<feature type="region of interest" description="Disordered" evidence="1">
    <location>
        <begin position="251"/>
        <end position="273"/>
    </location>
</feature>
<dbReference type="AlphaFoldDB" id="A0A6A7AIG5"/>
<name>A0A6A7AIG5_9PLEO</name>
<reference evidence="3" key="1">
    <citation type="journal article" date="2020" name="Stud. Mycol.">
        <title>101 Dothideomycetes genomes: a test case for predicting lifestyles and emergence of pathogens.</title>
        <authorList>
            <person name="Haridas S."/>
            <person name="Albert R."/>
            <person name="Binder M."/>
            <person name="Bloem J."/>
            <person name="Labutti K."/>
            <person name="Salamov A."/>
            <person name="Andreopoulos B."/>
            <person name="Baker S."/>
            <person name="Barry K."/>
            <person name="Bills G."/>
            <person name="Bluhm B."/>
            <person name="Cannon C."/>
            <person name="Castanera R."/>
            <person name="Culley D."/>
            <person name="Daum C."/>
            <person name="Ezra D."/>
            <person name="Gonzalez J."/>
            <person name="Henrissat B."/>
            <person name="Kuo A."/>
            <person name="Liang C."/>
            <person name="Lipzen A."/>
            <person name="Lutzoni F."/>
            <person name="Magnuson J."/>
            <person name="Mondo S."/>
            <person name="Nolan M."/>
            <person name="Ohm R."/>
            <person name="Pangilinan J."/>
            <person name="Park H.-J."/>
            <person name="Ramirez L."/>
            <person name="Alfaro M."/>
            <person name="Sun H."/>
            <person name="Tritt A."/>
            <person name="Yoshinaga Y."/>
            <person name="Zwiers L.-H."/>
            <person name="Turgeon B."/>
            <person name="Goodwin S."/>
            <person name="Spatafora J."/>
            <person name="Crous P."/>
            <person name="Grigoriev I."/>
        </authorList>
    </citation>
    <scope>NUCLEOTIDE SEQUENCE</scope>
    <source>
        <strain evidence="3">CBS 113818</strain>
    </source>
</reference>
<evidence type="ECO:0000256" key="2">
    <source>
        <dbReference type="SAM" id="Phobius"/>
    </source>
</evidence>
<keyword evidence="2" id="KW-0812">Transmembrane</keyword>
<accession>A0A6A7AIG5</accession>